<feature type="binding site" evidence="9">
    <location>
        <position position="23"/>
    </location>
    <ligand>
        <name>ATP</name>
        <dbReference type="ChEBI" id="CHEBI:30616"/>
    </ligand>
</feature>
<dbReference type="InterPro" id="IPR036390">
    <property type="entry name" value="WH_DNA-bd_sf"/>
</dbReference>
<dbReference type="HAMAP" id="MF_00016">
    <property type="entry name" value="DNA_HJ_migration_RuvB"/>
    <property type="match status" value="1"/>
</dbReference>
<dbReference type="GO" id="GO:0009378">
    <property type="term" value="F:four-way junction helicase activity"/>
    <property type="evidence" value="ECO:0007669"/>
    <property type="project" value="InterPro"/>
</dbReference>
<dbReference type="GO" id="GO:0000400">
    <property type="term" value="F:four-way junction DNA binding"/>
    <property type="evidence" value="ECO:0007669"/>
    <property type="project" value="UniProtKB-UniRule"/>
</dbReference>
<comment type="caution">
    <text evidence="11">The sequence shown here is derived from an EMBL/GenBank/DDBJ whole genome shotgun (WGS) entry which is preliminary data.</text>
</comment>
<dbReference type="SMART" id="SM00382">
    <property type="entry name" value="AAA"/>
    <property type="match status" value="1"/>
</dbReference>
<dbReference type="Pfam" id="PF05491">
    <property type="entry name" value="WHD_RuvB"/>
    <property type="match status" value="1"/>
</dbReference>
<feature type="binding site" evidence="9">
    <location>
        <position position="313"/>
    </location>
    <ligand>
        <name>DNA</name>
        <dbReference type="ChEBI" id="CHEBI:16991"/>
    </ligand>
</feature>
<comment type="function">
    <text evidence="9">The RuvA-RuvB-RuvC complex processes Holliday junction (HJ) DNA during genetic recombination and DNA repair, while the RuvA-RuvB complex plays an important role in the rescue of blocked DNA replication forks via replication fork reversal (RFR). RuvA specifically binds to HJ cruciform DNA, conferring on it an open structure. The RuvB hexamer acts as an ATP-dependent pump, pulling dsDNA into and through the RuvAB complex. RuvB forms 2 homohexamers on either side of HJ DNA bound by 1 or 2 RuvA tetramers; 4 subunits per hexamer contact DNA at a time. Coordinated motions by a converter formed by DNA-disengaged RuvB subunits stimulates ATP hydrolysis and nucleotide exchange. Immobilization of the converter enables RuvB to convert the ATP-contained energy into a lever motion, pulling 2 nucleotides of DNA out of the RuvA tetramer per ATP hydrolyzed, thus driving DNA branch migration. The RuvB motors rotate together with the DNA substrate, which together with the progressing nucleotide cycle form the mechanistic basis for DNA recombination by continuous HJ branch migration. Branch migration allows RuvC to scan DNA until it finds its consensus sequence, where it cleaves and resolves cruciform DNA.</text>
</comment>
<feature type="binding site" evidence="9">
    <location>
        <position position="318"/>
    </location>
    <ligand>
        <name>DNA</name>
        <dbReference type="ChEBI" id="CHEBI:16991"/>
    </ligand>
</feature>
<keyword evidence="3 9" id="KW-0227">DNA damage</keyword>
<dbReference type="Gene3D" id="3.40.50.300">
    <property type="entry name" value="P-loop containing nucleotide triphosphate hydrolases"/>
    <property type="match status" value="1"/>
</dbReference>
<dbReference type="GO" id="GO:0005737">
    <property type="term" value="C:cytoplasm"/>
    <property type="evidence" value="ECO:0007669"/>
    <property type="project" value="UniProtKB-SubCell"/>
</dbReference>
<sequence>MSKDARLVNPRRQAEDQGLEVGLRPRTLQDFIGQEEVRRNLALAIEAARARGEALDHILVHGPPGLGKTTLAYIIAHEMGVGLRSTSGPVIERAGDLAAILTNLSPRDVLFIDEVHRLPTVVEEILYPAMEDFRLDLLIGQGPGARTVKLELPRFTLVGATTRAGLLTPALRDRFGLMLRVDFYQPEELAKITKRAASVLGIEIDEDGAWEIARRSRGTPRIANRLLRRVRDYAQVHGDGKITKELADAGLTLLDIDQLGLDRMDRQILLTILEKYDGGPVGLDTLSATLCEERDTLEDVYEPFLIQAGFIQRTPRGRVVTSRTLEYFDKQIKTRKKTYPFLF</sequence>
<dbReference type="SUPFAM" id="SSF46785">
    <property type="entry name" value="Winged helix' DNA-binding domain"/>
    <property type="match status" value="1"/>
</dbReference>
<feature type="binding site" evidence="9">
    <location>
        <position position="69"/>
    </location>
    <ligand>
        <name>Mg(2+)</name>
        <dbReference type="ChEBI" id="CHEBI:18420"/>
    </ligand>
</feature>
<proteinExistence type="inferred from homology"/>
<feature type="domain" description="AAA+ ATPase" evidence="10">
    <location>
        <begin position="54"/>
        <end position="182"/>
    </location>
</feature>
<comment type="caution">
    <text evidence="9">Lacks conserved residue(s) required for the propagation of feature annotation.</text>
</comment>
<evidence type="ECO:0000256" key="1">
    <source>
        <dbReference type="ARBA" id="ARBA00022490"/>
    </source>
</evidence>
<keyword evidence="6 9" id="KW-0238">DNA-binding</keyword>
<dbReference type="InterPro" id="IPR008824">
    <property type="entry name" value="RuvB-like_N"/>
</dbReference>
<reference evidence="11" key="1">
    <citation type="journal article" date="2020" name="mSystems">
        <title>Genome- and Community-Level Interaction Insights into Carbon Utilization and Element Cycling Functions of Hydrothermarchaeota in Hydrothermal Sediment.</title>
        <authorList>
            <person name="Zhou Z."/>
            <person name="Liu Y."/>
            <person name="Xu W."/>
            <person name="Pan J."/>
            <person name="Luo Z.H."/>
            <person name="Li M."/>
        </authorList>
    </citation>
    <scope>NUCLEOTIDE SEQUENCE [LARGE SCALE GENOMIC DNA]</scope>
    <source>
        <strain evidence="11">SpSt-776</strain>
    </source>
</reference>
<feature type="binding site" evidence="9">
    <location>
        <position position="24"/>
    </location>
    <ligand>
        <name>ATP</name>
        <dbReference type="ChEBI" id="CHEBI:30616"/>
    </ligand>
</feature>
<dbReference type="Pfam" id="PF17864">
    <property type="entry name" value="AAA_lid_4"/>
    <property type="match status" value="1"/>
</dbReference>
<feature type="region of interest" description="Large ATPase domain (RuvB-L)" evidence="9">
    <location>
        <begin position="4"/>
        <end position="184"/>
    </location>
</feature>
<dbReference type="InterPro" id="IPR004605">
    <property type="entry name" value="DNA_helicase_Holl-junc_RuvB"/>
</dbReference>
<dbReference type="InterPro" id="IPR003593">
    <property type="entry name" value="AAA+_ATPase"/>
</dbReference>
<feature type="region of interest" description="Small ATPAse domain (RuvB-S)" evidence="9">
    <location>
        <begin position="185"/>
        <end position="255"/>
    </location>
</feature>
<dbReference type="InterPro" id="IPR027417">
    <property type="entry name" value="P-loop_NTPase"/>
</dbReference>
<dbReference type="EC" id="3.6.4.-" evidence="9"/>
<feature type="binding site" evidence="9">
    <location>
        <position position="69"/>
    </location>
    <ligand>
        <name>ATP</name>
        <dbReference type="ChEBI" id="CHEBI:30616"/>
    </ligand>
</feature>
<dbReference type="EMBL" id="DTHB01000042">
    <property type="protein sequence ID" value="HGB14700.1"/>
    <property type="molecule type" value="Genomic_DNA"/>
</dbReference>
<dbReference type="NCBIfam" id="NF000868">
    <property type="entry name" value="PRK00080.1"/>
    <property type="match status" value="1"/>
</dbReference>
<dbReference type="Gene3D" id="1.10.8.60">
    <property type="match status" value="1"/>
</dbReference>
<keyword evidence="7 9" id="KW-0233">DNA recombination</keyword>
<dbReference type="GO" id="GO:0048476">
    <property type="term" value="C:Holliday junction resolvase complex"/>
    <property type="evidence" value="ECO:0007669"/>
    <property type="project" value="UniProtKB-UniRule"/>
</dbReference>
<evidence type="ECO:0000256" key="3">
    <source>
        <dbReference type="ARBA" id="ARBA00022763"/>
    </source>
</evidence>
<evidence type="ECO:0000256" key="9">
    <source>
        <dbReference type="HAMAP-Rule" id="MF_00016"/>
    </source>
</evidence>
<keyword evidence="4 9" id="KW-0378">Hydrolase</keyword>
<evidence type="ECO:0000313" key="11">
    <source>
        <dbReference type="EMBL" id="HGB14700.1"/>
    </source>
</evidence>
<evidence type="ECO:0000256" key="8">
    <source>
        <dbReference type="ARBA" id="ARBA00023204"/>
    </source>
</evidence>
<protein>
    <recommendedName>
        <fullName evidence="9">Holliday junction branch migration complex subunit RuvB</fullName>
        <ecNumber evidence="9">3.6.4.-</ecNumber>
    </recommendedName>
</protein>
<dbReference type="GO" id="GO:0016787">
    <property type="term" value="F:hydrolase activity"/>
    <property type="evidence" value="ECO:0007669"/>
    <property type="project" value="UniProtKB-KW"/>
</dbReference>
<dbReference type="Pfam" id="PF05496">
    <property type="entry name" value="RuvB_N"/>
    <property type="match status" value="1"/>
</dbReference>
<evidence type="ECO:0000256" key="6">
    <source>
        <dbReference type="ARBA" id="ARBA00023125"/>
    </source>
</evidence>
<keyword evidence="2 9" id="KW-0547">Nucleotide-binding</keyword>
<evidence type="ECO:0000259" key="10">
    <source>
        <dbReference type="SMART" id="SM00382"/>
    </source>
</evidence>
<dbReference type="NCBIfam" id="TIGR00635">
    <property type="entry name" value="ruvB"/>
    <property type="match status" value="1"/>
</dbReference>
<keyword evidence="5 9" id="KW-0067">ATP-binding</keyword>
<dbReference type="InterPro" id="IPR036388">
    <property type="entry name" value="WH-like_DNA-bd_sf"/>
</dbReference>
<dbReference type="PANTHER" id="PTHR42848">
    <property type="match status" value="1"/>
</dbReference>
<evidence type="ECO:0000256" key="7">
    <source>
        <dbReference type="ARBA" id="ARBA00023172"/>
    </source>
</evidence>
<feature type="binding site" evidence="9">
    <location>
        <position position="174"/>
    </location>
    <ligand>
        <name>ATP</name>
        <dbReference type="ChEBI" id="CHEBI:30616"/>
    </ligand>
</feature>
<feature type="binding site" evidence="9">
    <location>
        <begin position="131"/>
        <end position="133"/>
    </location>
    <ligand>
        <name>ATP</name>
        <dbReference type="ChEBI" id="CHEBI:30616"/>
    </ligand>
</feature>
<dbReference type="Gene3D" id="1.10.10.10">
    <property type="entry name" value="Winged helix-like DNA-binding domain superfamily/Winged helix DNA-binding domain"/>
    <property type="match status" value="1"/>
</dbReference>
<feature type="binding site" evidence="9">
    <location>
        <position position="184"/>
    </location>
    <ligand>
        <name>ATP</name>
        <dbReference type="ChEBI" id="CHEBI:30616"/>
    </ligand>
</feature>
<comment type="subunit">
    <text evidence="9">Homohexamer. Forms an RuvA(8)-RuvB(12)-Holliday junction (HJ) complex. HJ DNA is sandwiched between 2 RuvA tetramers; dsDNA enters through RuvA and exits via RuvB. An RuvB hexamer assembles on each DNA strand where it exits the tetramer. Each RuvB hexamer is contacted by two RuvA subunits (via domain III) on 2 adjacent RuvB subunits; this complex drives branch migration. In the full resolvosome a probable DNA-RuvA(4)-RuvB(12)-RuvC(2) complex forms which resolves the HJ.</text>
</comment>
<gene>
    <name evidence="9 11" type="primary">ruvB</name>
    <name evidence="11" type="ORF">ENV62_05630</name>
</gene>
<feature type="binding site" evidence="9">
    <location>
        <position position="70"/>
    </location>
    <ligand>
        <name>ATP</name>
        <dbReference type="ChEBI" id="CHEBI:30616"/>
    </ligand>
</feature>
<organism evidence="11">
    <name type="scientific">Desulfobacca acetoxidans</name>
    <dbReference type="NCBI Taxonomy" id="60893"/>
    <lineage>
        <taxon>Bacteria</taxon>
        <taxon>Pseudomonadati</taxon>
        <taxon>Thermodesulfobacteriota</taxon>
        <taxon>Desulfobaccia</taxon>
        <taxon>Desulfobaccales</taxon>
        <taxon>Desulfobaccaceae</taxon>
        <taxon>Desulfobacca</taxon>
    </lineage>
</organism>
<feature type="binding site" evidence="9">
    <location>
        <position position="65"/>
    </location>
    <ligand>
        <name>ATP</name>
        <dbReference type="ChEBI" id="CHEBI:30616"/>
    </ligand>
</feature>
<evidence type="ECO:0000256" key="5">
    <source>
        <dbReference type="ARBA" id="ARBA00022840"/>
    </source>
</evidence>
<comment type="domain">
    <text evidence="9">Has 3 domains, the large (RuvB-L) and small ATPase (RuvB-S) domains and the C-terminal head (RuvB-H) domain. The head domain binds DNA, while the ATPase domains jointly bind ATP, ADP or are empty depending on the state of the subunit in the translocation cycle. During a single DNA translocation step the structure of each domain remains the same, but their relative positions change.</text>
</comment>
<name>A0A7C3SIX4_9BACT</name>
<dbReference type="PANTHER" id="PTHR42848:SF1">
    <property type="entry name" value="HOLLIDAY JUNCTION BRANCH MIGRATION COMPLEX SUBUNIT RUVB"/>
    <property type="match status" value="1"/>
</dbReference>
<evidence type="ECO:0000256" key="2">
    <source>
        <dbReference type="ARBA" id="ARBA00022741"/>
    </source>
</evidence>
<dbReference type="AlphaFoldDB" id="A0A7C3SIX4"/>
<dbReference type="InterPro" id="IPR041445">
    <property type="entry name" value="AAA_lid_4"/>
</dbReference>
<dbReference type="CDD" id="cd00009">
    <property type="entry name" value="AAA"/>
    <property type="match status" value="1"/>
</dbReference>
<comment type="catalytic activity">
    <reaction evidence="9">
        <text>ATP + H2O = ADP + phosphate + H(+)</text>
        <dbReference type="Rhea" id="RHEA:13065"/>
        <dbReference type="ChEBI" id="CHEBI:15377"/>
        <dbReference type="ChEBI" id="CHEBI:15378"/>
        <dbReference type="ChEBI" id="CHEBI:30616"/>
        <dbReference type="ChEBI" id="CHEBI:43474"/>
        <dbReference type="ChEBI" id="CHEBI:456216"/>
    </reaction>
</comment>
<keyword evidence="11" id="KW-0347">Helicase</keyword>
<evidence type="ECO:0000256" key="4">
    <source>
        <dbReference type="ARBA" id="ARBA00022801"/>
    </source>
</evidence>
<dbReference type="GO" id="GO:0006281">
    <property type="term" value="P:DNA repair"/>
    <property type="evidence" value="ECO:0007669"/>
    <property type="project" value="UniProtKB-UniRule"/>
</dbReference>
<dbReference type="GO" id="GO:0006310">
    <property type="term" value="P:DNA recombination"/>
    <property type="evidence" value="ECO:0007669"/>
    <property type="project" value="UniProtKB-UniRule"/>
</dbReference>
<comment type="similarity">
    <text evidence="9">Belongs to the RuvB family.</text>
</comment>
<dbReference type="SUPFAM" id="SSF52540">
    <property type="entry name" value="P-loop containing nucleoside triphosphate hydrolases"/>
    <property type="match status" value="1"/>
</dbReference>
<feature type="binding site" evidence="9">
    <location>
        <position position="294"/>
    </location>
    <ligand>
        <name>DNA</name>
        <dbReference type="ChEBI" id="CHEBI:16991"/>
    </ligand>
</feature>
<keyword evidence="8 9" id="KW-0234">DNA repair</keyword>
<feature type="binding site" evidence="9">
    <location>
        <position position="68"/>
    </location>
    <ligand>
        <name>ATP</name>
        <dbReference type="ChEBI" id="CHEBI:30616"/>
    </ligand>
</feature>
<comment type="subcellular location">
    <subcellularLocation>
        <location evidence="9">Cytoplasm</location>
    </subcellularLocation>
</comment>
<dbReference type="InterPro" id="IPR008823">
    <property type="entry name" value="RuvB_wg_C"/>
</dbReference>
<feature type="region of interest" description="Head domain (RuvB-H)" evidence="9">
    <location>
        <begin position="258"/>
        <end position="343"/>
    </location>
</feature>
<dbReference type="GO" id="GO:0005524">
    <property type="term" value="F:ATP binding"/>
    <property type="evidence" value="ECO:0007669"/>
    <property type="project" value="UniProtKB-UniRule"/>
</dbReference>
<accession>A0A7C3SIX4</accession>
<keyword evidence="1 9" id="KW-0963">Cytoplasm</keyword>
<feature type="binding site" evidence="9">
    <location>
        <position position="221"/>
    </location>
    <ligand>
        <name>ATP</name>
        <dbReference type="ChEBI" id="CHEBI:30616"/>
    </ligand>
</feature>